<gene>
    <name evidence="1" type="ORF">CHARACLAT_012676</name>
</gene>
<dbReference type="InterPro" id="IPR009030">
    <property type="entry name" value="Growth_fac_rcpt_cys_sf"/>
</dbReference>
<feature type="non-terminal residue" evidence="1">
    <location>
        <position position="1"/>
    </location>
</feature>
<evidence type="ECO:0008006" key="3">
    <source>
        <dbReference type="Google" id="ProtNLM"/>
    </source>
</evidence>
<sequence length="154" mass="17177">ALEEGHCVVECAKGKYSSGGQCHLCDHTCATCMDAGPANCTSCDTDKFGLERYLHQGQCLDACPEAFYHTNERTCDRCSVNCLLCSSPNHCLQCNSSYYVSDGRCVKLECGEGEVEDPDYDDCMACEEGCRKCVLSFRMAAIKTAQRRHTWRRR</sequence>
<comment type="caution">
    <text evidence="1">The sequence shown here is derived from an EMBL/GenBank/DDBJ whole genome shotgun (WGS) entry which is preliminary data.</text>
</comment>
<dbReference type="SMART" id="SM00261">
    <property type="entry name" value="FU"/>
    <property type="match status" value="2"/>
</dbReference>
<keyword evidence="2" id="KW-1185">Reference proteome</keyword>
<dbReference type="Proteomes" id="UP001352852">
    <property type="component" value="Unassembled WGS sequence"/>
</dbReference>
<reference evidence="1 2" key="1">
    <citation type="submission" date="2021-06" db="EMBL/GenBank/DDBJ databases">
        <authorList>
            <person name="Palmer J.M."/>
        </authorList>
    </citation>
    <scope>NUCLEOTIDE SEQUENCE [LARGE SCALE GENOMIC DNA]</scope>
    <source>
        <strain evidence="1 2">CL_MEX2019</strain>
        <tissue evidence="1">Muscle</tissue>
    </source>
</reference>
<organism evidence="1 2">
    <name type="scientific">Characodon lateralis</name>
    <dbReference type="NCBI Taxonomy" id="208331"/>
    <lineage>
        <taxon>Eukaryota</taxon>
        <taxon>Metazoa</taxon>
        <taxon>Chordata</taxon>
        <taxon>Craniata</taxon>
        <taxon>Vertebrata</taxon>
        <taxon>Euteleostomi</taxon>
        <taxon>Actinopterygii</taxon>
        <taxon>Neopterygii</taxon>
        <taxon>Teleostei</taxon>
        <taxon>Neoteleostei</taxon>
        <taxon>Acanthomorphata</taxon>
        <taxon>Ovalentaria</taxon>
        <taxon>Atherinomorphae</taxon>
        <taxon>Cyprinodontiformes</taxon>
        <taxon>Goodeidae</taxon>
        <taxon>Characodon</taxon>
    </lineage>
</organism>
<dbReference type="Gene3D" id="2.10.220.10">
    <property type="entry name" value="Hormone Receptor, Insulin-like Growth Factor Receptor 1, Chain A, domain 2"/>
    <property type="match status" value="2"/>
</dbReference>
<accession>A0ABU7DQK8</accession>
<evidence type="ECO:0000313" key="2">
    <source>
        <dbReference type="Proteomes" id="UP001352852"/>
    </source>
</evidence>
<dbReference type="InterPro" id="IPR006212">
    <property type="entry name" value="Furin_repeat"/>
</dbReference>
<dbReference type="CDD" id="cd00064">
    <property type="entry name" value="FU"/>
    <property type="match status" value="1"/>
</dbReference>
<proteinExistence type="predicted"/>
<dbReference type="EMBL" id="JAHUTJ010033671">
    <property type="protein sequence ID" value="MED6277368.1"/>
    <property type="molecule type" value="Genomic_DNA"/>
</dbReference>
<name>A0ABU7DQK8_9TELE</name>
<evidence type="ECO:0000313" key="1">
    <source>
        <dbReference type="EMBL" id="MED6277368.1"/>
    </source>
</evidence>
<dbReference type="SUPFAM" id="SSF57184">
    <property type="entry name" value="Growth factor receptor domain"/>
    <property type="match status" value="1"/>
</dbReference>
<protein>
    <recommendedName>
        <fullName evidence="3">Growth factor receptor domain-containing protein</fullName>
    </recommendedName>
</protein>